<sequence length="180" mass="20022">MWIERIATWFLGCEDDLECSTGGEEGEQCGSLLLGGKIVSHDLINIEDSSTVLLVKLKDVDAMDNIYTICKNASFLDLSIHHDGEESTAMSEGRVCIATRSQKLISEKRYVEVLGESFKVQVHELGSWGINIFDNSLDTSSHMDINDVVKVADSVEDNSINDLNDLNAKFNELDQDFNDD</sequence>
<keyword evidence="1" id="KW-0548">Nucleotidyltransferase</keyword>
<proteinExistence type="predicted"/>
<protein>
    <submittedName>
        <fullName evidence="1">RNA-directed DNA polymerase, eukaryota</fullName>
    </submittedName>
</protein>
<name>A0A6L2JTN5_TANCI</name>
<gene>
    <name evidence="1" type="ORF">Tci_012334</name>
</gene>
<accession>A0A6L2JTN5</accession>
<reference evidence="1" key="1">
    <citation type="journal article" date="2019" name="Sci. Rep.">
        <title>Draft genome of Tanacetum cinerariifolium, the natural source of mosquito coil.</title>
        <authorList>
            <person name="Yamashiro T."/>
            <person name="Shiraishi A."/>
            <person name="Satake H."/>
            <person name="Nakayama K."/>
        </authorList>
    </citation>
    <scope>NUCLEOTIDE SEQUENCE</scope>
</reference>
<evidence type="ECO:0000313" key="1">
    <source>
        <dbReference type="EMBL" id="GEU40356.1"/>
    </source>
</evidence>
<keyword evidence="1" id="KW-0808">Transferase</keyword>
<keyword evidence="1" id="KW-0695">RNA-directed DNA polymerase</keyword>
<dbReference type="AlphaFoldDB" id="A0A6L2JTN5"/>
<dbReference type="GO" id="GO:0003964">
    <property type="term" value="F:RNA-directed DNA polymerase activity"/>
    <property type="evidence" value="ECO:0007669"/>
    <property type="project" value="UniProtKB-KW"/>
</dbReference>
<organism evidence="1">
    <name type="scientific">Tanacetum cinerariifolium</name>
    <name type="common">Dalmatian daisy</name>
    <name type="synonym">Chrysanthemum cinerariifolium</name>
    <dbReference type="NCBI Taxonomy" id="118510"/>
    <lineage>
        <taxon>Eukaryota</taxon>
        <taxon>Viridiplantae</taxon>
        <taxon>Streptophyta</taxon>
        <taxon>Embryophyta</taxon>
        <taxon>Tracheophyta</taxon>
        <taxon>Spermatophyta</taxon>
        <taxon>Magnoliopsida</taxon>
        <taxon>eudicotyledons</taxon>
        <taxon>Gunneridae</taxon>
        <taxon>Pentapetalae</taxon>
        <taxon>asterids</taxon>
        <taxon>campanulids</taxon>
        <taxon>Asterales</taxon>
        <taxon>Asteraceae</taxon>
        <taxon>Asteroideae</taxon>
        <taxon>Anthemideae</taxon>
        <taxon>Anthemidinae</taxon>
        <taxon>Tanacetum</taxon>
    </lineage>
</organism>
<comment type="caution">
    <text evidence="1">The sequence shown here is derived from an EMBL/GenBank/DDBJ whole genome shotgun (WGS) entry which is preliminary data.</text>
</comment>
<dbReference type="EMBL" id="BKCJ010001292">
    <property type="protein sequence ID" value="GEU40356.1"/>
    <property type="molecule type" value="Genomic_DNA"/>
</dbReference>